<sequence length="1200" mass="132983">MAAAAAGSSDSRKPAAHPPSRDFLVHVEAYLSRRDGVDKLLKISRYAARLALAAGPLPPAASARLKSFESSVGLSRKAFRLGKFVQNVNALRAHPHPPPALALLAYGGEGVYYFLEQFVWLAKAGLLPAHLLPRLQRLSAWAELLGYVGSIRIKLEEIRKLESSVKVRLKEGCGEESDVVRTLRGKLLLKRMSVVQDVADAVMALGDVTDGKGLLGSSTLMASAGLLSALISAHKNWNSSLKIHSSIELVMMEGSGTLLRLQSCPVHGAGKATAALRVLGSGTRRCRQIPAREGRKNEGRPMRSETEQSARLLFRLPDESRTRQSPPPPRHGTALPPPLAHPARARAHGRNPPKTDGKTRPARNTNQPHSCTGIAAREKTGLQRAGKGNHQISSGAGFGLVGGGGGGARPSLGGAGMGKGGEGAVPVGESGGRRRRRLGEDGGDDDDEEYVVEEDEVEECDEDLSASSAGEGGEGTDEEYEEGDEDEEEDETPRPRQPVKSRENGRKGKADPPMARSRRRKYEDDDDYSEEEDDGVDEYDEDLEEEEEEDDEAPRSKRMKKRGGRNVERYEEDMDFDPDMDEEEEEEDVDFDPEVEDEEEEDFEDEEEDELEATKVRVKNMRRRKSALNQRRGKKKSSSKMASRKVGSVKARKAASVRRRQKKRSMLDRYEDDDFIVEDEVTADWQPRKKARIRKQMEVDPLTPVFEAETWPTVDSDTTDFEFVTSDEEAAIAEPTRVIKKGRKKRVFVSDSSSDSEFVVSDKELENLKESEPPESLKVLPSSPRKISVTGNGEHKGKEKNEPQEAGRATCGICLSEEQRVTVQGVLDCCSHYFCFACIMQWSKVESRCPLCKRRFTTITKSSKEDTGLELTNSVIRVEERDQVYQPTEEEIRRWLDPYENVVCIECNQGGDDSLMLLCDICDSSAHTYCVGLGREVPEGNWYCGGCRLDGEGHSYHNHVNGNSGMFGAISPIGTFERQGIDLNVPPREIPRGNHSVESQASTAGASTPSVRQTNATNFRRRQMHDWIRSLLSRPRTTLRPVMHHNGVNQSGFVPSTEPDHMNFCAPLESDTLHNTWSVPRSEPSQNFHVMSEASTSETSFGRHAALSERRQIYERFFMLLSRPSPTIRPDLCHNASEHGGSIPRVEPNHMNFHAPPVANSPQTLLDGIPNHSNGFSFTQAHSNFVDGNNFQGTEVVKAT</sequence>
<dbReference type="GO" id="GO:0005778">
    <property type="term" value="C:peroxisomal membrane"/>
    <property type="evidence" value="ECO:0007669"/>
    <property type="project" value="UniProtKB-SubCell"/>
</dbReference>
<protein>
    <recommendedName>
        <fullName evidence="13">PHD-type domain-containing protein</fullName>
    </recommendedName>
</protein>
<dbReference type="GO" id="GO:0008270">
    <property type="term" value="F:zinc ion binding"/>
    <property type="evidence" value="ECO:0007669"/>
    <property type="project" value="UniProtKB-KW"/>
</dbReference>
<evidence type="ECO:0000256" key="6">
    <source>
        <dbReference type="ARBA" id="ARBA00046271"/>
    </source>
</evidence>
<dbReference type="Gene3D" id="3.30.40.10">
    <property type="entry name" value="Zinc/RING finger domain, C3HC4 (zinc finger)"/>
    <property type="match status" value="2"/>
</dbReference>
<evidence type="ECO:0000256" key="4">
    <source>
        <dbReference type="ARBA" id="ARBA00023136"/>
    </source>
</evidence>
<evidence type="ECO:0008006" key="13">
    <source>
        <dbReference type="Google" id="ProtNLM"/>
    </source>
</evidence>
<dbReference type="InterPro" id="IPR011011">
    <property type="entry name" value="Znf_FYVE_PHD"/>
</dbReference>
<evidence type="ECO:0000313" key="12">
    <source>
        <dbReference type="Proteomes" id="UP000008021"/>
    </source>
</evidence>
<dbReference type="InterPro" id="IPR001965">
    <property type="entry name" value="Znf_PHD"/>
</dbReference>
<dbReference type="InterPro" id="IPR013083">
    <property type="entry name" value="Znf_RING/FYVE/PHD"/>
</dbReference>
<dbReference type="PROSITE" id="PS50089">
    <property type="entry name" value="ZF_RING_2"/>
    <property type="match status" value="1"/>
</dbReference>
<organism evidence="11">
    <name type="scientific">Oryza meridionalis</name>
    <dbReference type="NCBI Taxonomy" id="40149"/>
    <lineage>
        <taxon>Eukaryota</taxon>
        <taxon>Viridiplantae</taxon>
        <taxon>Streptophyta</taxon>
        <taxon>Embryophyta</taxon>
        <taxon>Tracheophyta</taxon>
        <taxon>Spermatophyta</taxon>
        <taxon>Magnoliopsida</taxon>
        <taxon>Liliopsida</taxon>
        <taxon>Poales</taxon>
        <taxon>Poaceae</taxon>
        <taxon>BOP clade</taxon>
        <taxon>Oryzoideae</taxon>
        <taxon>Oryzeae</taxon>
        <taxon>Oryzinae</taxon>
        <taxon>Oryza</taxon>
    </lineage>
</organism>
<dbReference type="Pfam" id="PF13639">
    <property type="entry name" value="zf-RING_2"/>
    <property type="match status" value="1"/>
</dbReference>
<dbReference type="CDD" id="cd16574">
    <property type="entry name" value="RING-HC_Topors"/>
    <property type="match status" value="1"/>
</dbReference>
<dbReference type="SUPFAM" id="SSF57850">
    <property type="entry name" value="RING/U-box"/>
    <property type="match status" value="1"/>
</dbReference>
<evidence type="ECO:0000259" key="9">
    <source>
        <dbReference type="PROSITE" id="PS50016"/>
    </source>
</evidence>
<proteinExistence type="predicted"/>
<feature type="compositionally biased region" description="Basic and acidic residues" evidence="8">
    <location>
        <begin position="500"/>
        <end position="510"/>
    </location>
</feature>
<reference evidence="11" key="2">
    <citation type="submission" date="2018-05" db="EMBL/GenBank/DDBJ databases">
        <title>OmerRS3 (Oryza meridionalis Reference Sequence Version 3).</title>
        <authorList>
            <person name="Zhang J."/>
            <person name="Kudrna D."/>
            <person name="Lee S."/>
            <person name="Talag J."/>
            <person name="Welchert J."/>
            <person name="Wing R.A."/>
        </authorList>
    </citation>
    <scope>NUCLEOTIDE SEQUENCE [LARGE SCALE GENOMIC DNA]</scope>
    <source>
        <strain evidence="11">cv. OR44</strain>
    </source>
</reference>
<dbReference type="PANTHER" id="PTHR47177:SF3">
    <property type="entry name" value="F18C1.6 PROTEIN"/>
    <property type="match status" value="1"/>
</dbReference>
<dbReference type="InterPro" id="IPR058746">
    <property type="entry name" value="Znf_RING-type_Topors"/>
</dbReference>
<feature type="domain" description="RING-type" evidence="10">
    <location>
        <begin position="811"/>
        <end position="853"/>
    </location>
</feature>
<keyword evidence="3" id="KW-0862">Zinc</keyword>
<feature type="compositionally biased region" description="Basic residues" evidence="8">
    <location>
        <begin position="616"/>
        <end position="638"/>
    </location>
</feature>
<evidence type="ECO:0000313" key="11">
    <source>
        <dbReference type="EnsemblPlants" id="OMERI03G13080.1"/>
    </source>
</evidence>
<evidence type="ECO:0000256" key="1">
    <source>
        <dbReference type="ARBA" id="ARBA00022723"/>
    </source>
</evidence>
<feature type="compositionally biased region" description="Acidic residues" evidence="8">
    <location>
        <begin position="441"/>
        <end position="464"/>
    </location>
</feature>
<dbReference type="Proteomes" id="UP000008021">
    <property type="component" value="Chromosome 3"/>
</dbReference>
<dbReference type="GO" id="GO:0016559">
    <property type="term" value="P:peroxisome fission"/>
    <property type="evidence" value="ECO:0007669"/>
    <property type="project" value="InterPro"/>
</dbReference>
<feature type="compositionally biased region" description="Pro residues" evidence="8">
    <location>
        <begin position="325"/>
        <end position="340"/>
    </location>
</feature>
<dbReference type="PROSITE" id="PS50016">
    <property type="entry name" value="ZF_PHD_2"/>
    <property type="match status" value="1"/>
</dbReference>
<dbReference type="Pfam" id="PF00628">
    <property type="entry name" value="PHD"/>
    <property type="match status" value="1"/>
</dbReference>
<dbReference type="InterPro" id="IPR008733">
    <property type="entry name" value="PEX11"/>
</dbReference>
<feature type="compositionally biased region" description="Gly residues" evidence="8">
    <location>
        <begin position="407"/>
        <end position="423"/>
    </location>
</feature>
<feature type="region of interest" description="Disordered" evidence="8">
    <location>
        <begin position="287"/>
        <end position="373"/>
    </location>
</feature>
<evidence type="ECO:0000259" key="10">
    <source>
        <dbReference type="PROSITE" id="PS50089"/>
    </source>
</evidence>
<dbReference type="InterPro" id="IPR017907">
    <property type="entry name" value="Znf_RING_CS"/>
</dbReference>
<dbReference type="EnsemblPlants" id="OMERI03G13080.1">
    <property type="protein sequence ID" value="OMERI03G13080.1"/>
    <property type="gene ID" value="OMERI03G13080"/>
</dbReference>
<evidence type="ECO:0000256" key="8">
    <source>
        <dbReference type="SAM" id="MobiDB-lite"/>
    </source>
</evidence>
<name>A0A0E0CZD8_9ORYZ</name>
<feature type="domain" description="PHD-type" evidence="9">
    <location>
        <begin position="901"/>
        <end position="950"/>
    </location>
</feature>
<dbReference type="Pfam" id="PF05648">
    <property type="entry name" value="PEX11"/>
    <property type="match status" value="1"/>
</dbReference>
<evidence type="ECO:0000256" key="2">
    <source>
        <dbReference type="ARBA" id="ARBA00022771"/>
    </source>
</evidence>
<feature type="compositionally biased region" description="Basic and acidic residues" evidence="8">
    <location>
        <begin position="290"/>
        <end position="308"/>
    </location>
</feature>
<dbReference type="InterPro" id="IPR019787">
    <property type="entry name" value="Znf_PHD-finger"/>
</dbReference>
<evidence type="ECO:0000256" key="5">
    <source>
        <dbReference type="ARBA" id="ARBA00023140"/>
    </source>
</evidence>
<dbReference type="SMART" id="SM00249">
    <property type="entry name" value="PHD"/>
    <property type="match status" value="1"/>
</dbReference>
<keyword evidence="5" id="KW-0576">Peroxisome</keyword>
<reference evidence="11" key="1">
    <citation type="submission" date="2015-04" db="UniProtKB">
        <authorList>
            <consortium name="EnsemblPlants"/>
        </authorList>
    </citation>
    <scope>IDENTIFICATION</scope>
</reference>
<dbReference type="SMART" id="SM00184">
    <property type="entry name" value="RING"/>
    <property type="match status" value="1"/>
</dbReference>
<feature type="region of interest" description="Disordered" evidence="8">
    <location>
        <begin position="407"/>
        <end position="666"/>
    </location>
</feature>
<keyword evidence="4" id="KW-0472">Membrane</keyword>
<accession>A0A0E0CZD8</accession>
<evidence type="ECO:0000256" key="7">
    <source>
        <dbReference type="PROSITE-ProRule" id="PRU00175"/>
    </source>
</evidence>
<dbReference type="SUPFAM" id="SSF57903">
    <property type="entry name" value="FYVE/PHD zinc finger"/>
    <property type="match status" value="1"/>
</dbReference>
<feature type="compositionally biased region" description="Basic and acidic residues" evidence="8">
    <location>
        <begin position="793"/>
        <end position="803"/>
    </location>
</feature>
<feature type="compositionally biased region" description="Polar residues" evidence="8">
    <location>
        <begin position="996"/>
        <end position="1018"/>
    </location>
</feature>
<keyword evidence="1" id="KW-0479">Metal-binding</keyword>
<feature type="compositionally biased region" description="Basic residues" evidence="8">
    <location>
        <begin position="650"/>
        <end position="664"/>
    </location>
</feature>
<dbReference type="PROSITE" id="PS00518">
    <property type="entry name" value="ZF_RING_1"/>
    <property type="match status" value="1"/>
</dbReference>
<evidence type="ECO:0000256" key="3">
    <source>
        <dbReference type="ARBA" id="ARBA00022833"/>
    </source>
</evidence>
<keyword evidence="2 7" id="KW-0863">Zinc-finger</keyword>
<dbReference type="PANTHER" id="PTHR47177">
    <property type="entry name" value="F18C1.6 PROTEIN"/>
    <property type="match status" value="1"/>
</dbReference>
<dbReference type="STRING" id="40149.A0A0E0CZD8"/>
<feature type="compositionally biased region" description="Acidic residues" evidence="8">
    <location>
        <begin position="524"/>
        <end position="552"/>
    </location>
</feature>
<feature type="region of interest" description="Disordered" evidence="8">
    <location>
        <begin position="765"/>
        <end position="803"/>
    </location>
</feature>
<feature type="compositionally biased region" description="Acidic residues" evidence="8">
    <location>
        <begin position="474"/>
        <end position="491"/>
    </location>
</feature>
<feature type="region of interest" description="Disordered" evidence="8">
    <location>
        <begin position="986"/>
        <end position="1019"/>
    </location>
</feature>
<dbReference type="AlphaFoldDB" id="A0A0E0CZD8"/>
<comment type="subcellular location">
    <subcellularLocation>
        <location evidence="6">Peroxisome membrane</location>
    </subcellularLocation>
</comment>
<keyword evidence="12" id="KW-1185">Reference proteome</keyword>
<dbReference type="InterPro" id="IPR001841">
    <property type="entry name" value="Znf_RING"/>
</dbReference>
<dbReference type="Gramene" id="OMERI03G13080.1">
    <property type="protein sequence ID" value="OMERI03G13080.1"/>
    <property type="gene ID" value="OMERI03G13080"/>
</dbReference>
<feature type="compositionally biased region" description="Acidic residues" evidence="8">
    <location>
        <begin position="570"/>
        <end position="611"/>
    </location>
</feature>